<feature type="region of interest" description="Disordered" evidence="2">
    <location>
        <begin position="1"/>
        <end position="22"/>
    </location>
</feature>
<accession>A0A2T2NMU2</accession>
<dbReference type="GO" id="GO:0003690">
    <property type="term" value="F:double-stranded DNA binding"/>
    <property type="evidence" value="ECO:0007669"/>
    <property type="project" value="InterPro"/>
</dbReference>
<sequence>MARGKAPQPPLESRPYPSAKVQVSEETLCELCNRTFKTRDWVAHKNSKKHRQLEEKEREPQNGTSLTVPFDNITNGANGNGSQDAGRRSSADASGWGGDTGGFDTASGFAANDDFGTSTNDLNLRGGGGGACYGCGEQGHNKRDCPKSSGGRGACFNCDEVGHNKADCPHPPRARGGGGGGGGGGGRACFICGGDDHIKADCPNRGTGGGGGGGSSQECHNCFQTGHRKADCLNERVMKCRNCDGIGHMSKECPKPRDYSRIQCNNCKKYGHTIKRCDQPIVESVDGGGGWNNGGDSGASGNWANNDSTSAAPNGWEDSEPAAGGDGYGGSWDNAPAGNSTW</sequence>
<dbReference type="EMBL" id="KZ678135">
    <property type="protein sequence ID" value="PSN66596.1"/>
    <property type="molecule type" value="Genomic_DNA"/>
</dbReference>
<dbReference type="InterPro" id="IPR042509">
    <property type="entry name" value="ZCCHC3"/>
</dbReference>
<name>A0A2T2NMU2_CORCC</name>
<evidence type="ECO:0000256" key="1">
    <source>
        <dbReference type="PROSITE-ProRule" id="PRU00047"/>
    </source>
</evidence>
<evidence type="ECO:0000313" key="5">
    <source>
        <dbReference type="Proteomes" id="UP000240883"/>
    </source>
</evidence>
<keyword evidence="1" id="KW-0479">Metal-binding</keyword>
<feature type="compositionally biased region" description="Polar residues" evidence="2">
    <location>
        <begin position="61"/>
        <end position="83"/>
    </location>
</feature>
<keyword evidence="1" id="KW-0862">Zinc</keyword>
<protein>
    <recommendedName>
        <fullName evidence="3">CCHC-type domain-containing protein</fullName>
    </recommendedName>
</protein>
<dbReference type="Pfam" id="PF00098">
    <property type="entry name" value="zf-CCHC"/>
    <property type="match status" value="3"/>
</dbReference>
<dbReference type="GO" id="GO:0003723">
    <property type="term" value="F:RNA binding"/>
    <property type="evidence" value="ECO:0007669"/>
    <property type="project" value="InterPro"/>
</dbReference>
<evidence type="ECO:0000256" key="2">
    <source>
        <dbReference type="SAM" id="MobiDB-lite"/>
    </source>
</evidence>
<dbReference type="Proteomes" id="UP000240883">
    <property type="component" value="Unassembled WGS sequence"/>
</dbReference>
<dbReference type="SMART" id="SM00343">
    <property type="entry name" value="ZnF_C2HC"/>
    <property type="match status" value="6"/>
</dbReference>
<dbReference type="SUPFAM" id="SSF57756">
    <property type="entry name" value="Retrovirus zinc finger-like domains"/>
    <property type="match status" value="2"/>
</dbReference>
<feature type="region of interest" description="Disordered" evidence="2">
    <location>
        <begin position="288"/>
        <end position="342"/>
    </location>
</feature>
<dbReference type="OrthoDB" id="8026949at2759"/>
<dbReference type="STRING" id="1448308.A0A2T2NMU2"/>
<feature type="domain" description="CCHC-type" evidence="3">
    <location>
        <begin position="239"/>
        <end position="255"/>
    </location>
</feature>
<dbReference type="InterPro" id="IPR001878">
    <property type="entry name" value="Znf_CCHC"/>
</dbReference>
<keyword evidence="5" id="KW-1185">Reference proteome</keyword>
<feature type="domain" description="CCHC-type" evidence="3">
    <location>
        <begin position="132"/>
        <end position="147"/>
    </location>
</feature>
<dbReference type="GO" id="GO:0008270">
    <property type="term" value="F:zinc ion binding"/>
    <property type="evidence" value="ECO:0007669"/>
    <property type="project" value="UniProtKB-KW"/>
</dbReference>
<dbReference type="PROSITE" id="PS50158">
    <property type="entry name" value="ZF_CCHC"/>
    <property type="match status" value="4"/>
</dbReference>
<feature type="domain" description="CCHC-type" evidence="3">
    <location>
        <begin position="189"/>
        <end position="204"/>
    </location>
</feature>
<dbReference type="AlphaFoldDB" id="A0A2T2NMU2"/>
<reference evidence="4 5" key="1">
    <citation type="journal article" date="2018" name="Front. Microbiol.">
        <title>Genome-Wide Analysis of Corynespora cassiicola Leaf Fall Disease Putative Effectors.</title>
        <authorList>
            <person name="Lopez D."/>
            <person name="Ribeiro S."/>
            <person name="Label P."/>
            <person name="Fumanal B."/>
            <person name="Venisse J.S."/>
            <person name="Kohler A."/>
            <person name="de Oliveira R.R."/>
            <person name="Labutti K."/>
            <person name="Lipzen A."/>
            <person name="Lail K."/>
            <person name="Bauer D."/>
            <person name="Ohm R.A."/>
            <person name="Barry K.W."/>
            <person name="Spatafora J."/>
            <person name="Grigoriev I.V."/>
            <person name="Martin F.M."/>
            <person name="Pujade-Renaud V."/>
        </authorList>
    </citation>
    <scope>NUCLEOTIDE SEQUENCE [LARGE SCALE GENOMIC DNA]</scope>
    <source>
        <strain evidence="4 5">Philippines</strain>
    </source>
</reference>
<keyword evidence="1" id="KW-0863">Zinc-finger</keyword>
<dbReference type="PANTHER" id="PTHR22639:SF3">
    <property type="entry name" value="ZINC FINGER CCHC DOMAIN-CONTAINING PROTEIN 3"/>
    <property type="match status" value="1"/>
</dbReference>
<evidence type="ECO:0000259" key="3">
    <source>
        <dbReference type="PROSITE" id="PS50158"/>
    </source>
</evidence>
<evidence type="ECO:0000313" key="4">
    <source>
        <dbReference type="EMBL" id="PSN66596.1"/>
    </source>
</evidence>
<organism evidence="4 5">
    <name type="scientific">Corynespora cassiicola Philippines</name>
    <dbReference type="NCBI Taxonomy" id="1448308"/>
    <lineage>
        <taxon>Eukaryota</taxon>
        <taxon>Fungi</taxon>
        <taxon>Dikarya</taxon>
        <taxon>Ascomycota</taxon>
        <taxon>Pezizomycotina</taxon>
        <taxon>Dothideomycetes</taxon>
        <taxon>Pleosporomycetidae</taxon>
        <taxon>Pleosporales</taxon>
        <taxon>Corynesporascaceae</taxon>
        <taxon>Corynespora</taxon>
    </lineage>
</organism>
<dbReference type="InterPro" id="IPR036875">
    <property type="entry name" value="Znf_CCHC_sf"/>
</dbReference>
<feature type="domain" description="CCHC-type" evidence="3">
    <location>
        <begin position="155"/>
        <end position="169"/>
    </location>
</feature>
<dbReference type="Gene3D" id="4.10.60.10">
    <property type="entry name" value="Zinc finger, CCHC-type"/>
    <property type="match status" value="4"/>
</dbReference>
<dbReference type="PANTHER" id="PTHR22639">
    <property type="entry name" value="GAG-RELATED PROTEIN"/>
    <property type="match status" value="1"/>
</dbReference>
<proteinExistence type="predicted"/>
<feature type="region of interest" description="Disordered" evidence="2">
    <location>
        <begin position="40"/>
        <end position="99"/>
    </location>
</feature>
<feature type="compositionally biased region" description="Gly residues" evidence="2">
    <location>
        <begin position="288"/>
        <end position="298"/>
    </location>
</feature>
<gene>
    <name evidence="4" type="ORF">BS50DRAFT_634102</name>
</gene>